<dbReference type="Proteomes" id="UP000244900">
    <property type="component" value="Chromosome"/>
</dbReference>
<feature type="region of interest" description="Disordered" evidence="5">
    <location>
        <begin position="247"/>
        <end position="311"/>
    </location>
</feature>
<feature type="compositionally biased region" description="Basic and acidic residues" evidence="5">
    <location>
        <begin position="247"/>
        <end position="268"/>
    </location>
</feature>
<dbReference type="PROSITE" id="PS51935">
    <property type="entry name" value="NLPC_P60"/>
    <property type="match status" value="1"/>
</dbReference>
<evidence type="ECO:0000256" key="6">
    <source>
        <dbReference type="SAM" id="SignalP"/>
    </source>
</evidence>
<dbReference type="InterPro" id="IPR038765">
    <property type="entry name" value="Papain-like_cys_pep_sf"/>
</dbReference>
<evidence type="ECO:0000259" key="7">
    <source>
        <dbReference type="PROSITE" id="PS51935"/>
    </source>
</evidence>
<feature type="signal peptide" evidence="6">
    <location>
        <begin position="1"/>
        <end position="38"/>
    </location>
</feature>
<feature type="region of interest" description="Disordered" evidence="5">
    <location>
        <begin position="54"/>
        <end position="110"/>
    </location>
</feature>
<evidence type="ECO:0000256" key="3">
    <source>
        <dbReference type="ARBA" id="ARBA00022801"/>
    </source>
</evidence>
<dbReference type="PANTHER" id="PTHR47359">
    <property type="entry name" value="PEPTIDOGLYCAN DL-ENDOPEPTIDASE CWLO"/>
    <property type="match status" value="1"/>
</dbReference>
<gene>
    <name evidence="8" type="ORF">DDW44_18435</name>
</gene>
<feature type="domain" description="NlpC/P60" evidence="7">
    <location>
        <begin position="316"/>
        <end position="431"/>
    </location>
</feature>
<dbReference type="GO" id="GO:0006508">
    <property type="term" value="P:proteolysis"/>
    <property type="evidence" value="ECO:0007669"/>
    <property type="project" value="UniProtKB-KW"/>
</dbReference>
<organism evidence="8 9">
    <name type="scientific">Streptomyces tirandamycinicus</name>
    <dbReference type="NCBI Taxonomy" id="2174846"/>
    <lineage>
        <taxon>Bacteria</taxon>
        <taxon>Bacillati</taxon>
        <taxon>Actinomycetota</taxon>
        <taxon>Actinomycetes</taxon>
        <taxon>Kitasatosporales</taxon>
        <taxon>Streptomycetaceae</taxon>
        <taxon>Streptomyces</taxon>
    </lineage>
</organism>
<keyword evidence="6" id="KW-0732">Signal</keyword>
<feature type="compositionally biased region" description="Basic and acidic residues" evidence="5">
    <location>
        <begin position="64"/>
        <end position="76"/>
    </location>
</feature>
<keyword evidence="9" id="KW-1185">Reference proteome</keyword>
<sequence>MASHRKPRSRTRTNTPAVGFTTAAIAGVSLLSAQNATAGPKPTVEEVQKKIDDLYRQAGSSTREYNRAKEPTEQRRRTAARALDGAAQRTEESGESRRALGGHTPARYPTGDAARTAALLLADGPRPHADQTHQTHQTDLAGLTHQTGGLADQTDQTDQWRPTEQRDRLTGQQRSAVTAYETQRAESAGQRSRATGGLDAHADATDATDPQESLRARKQAVQRKLAQAKELLSQLTAEERARLADLERQKEQQARRKAEARAEARAEAEAMAGTEAEAGRQLRERGGQAREAAGRNADAAGAGGGTGSGTAGGTYAAKAERVLSFARAQIGKPYVRGATGPSSYDGSGLTQAAWRAAGVDLPRTTWDQVQSGQSVATAELLPGDLVFFYEDISHVGIYAGEGMMIHAPEPGANVREESIYYIPVHGSVRPA</sequence>
<reference evidence="8 9" key="1">
    <citation type="submission" date="2018-05" db="EMBL/GenBank/DDBJ databases">
        <title>Complete genome sequence of sponge-derived Streptomyces sp. HNM0039.</title>
        <authorList>
            <person name="Huang X."/>
            <person name="Zhou S."/>
        </authorList>
    </citation>
    <scope>NUCLEOTIDE SEQUENCE [LARGE SCALE GENOMIC DNA]</scope>
    <source>
        <strain evidence="8 9">HNM0039</strain>
    </source>
</reference>
<feature type="chain" id="PRO_5015558810" evidence="6">
    <location>
        <begin position="39"/>
        <end position="431"/>
    </location>
</feature>
<dbReference type="AlphaFoldDB" id="A0A2S1T392"/>
<dbReference type="GO" id="GO:0008234">
    <property type="term" value="F:cysteine-type peptidase activity"/>
    <property type="evidence" value="ECO:0007669"/>
    <property type="project" value="UniProtKB-KW"/>
</dbReference>
<dbReference type="InterPro" id="IPR051794">
    <property type="entry name" value="PG_Endopeptidase_C40"/>
</dbReference>
<name>A0A2S1T392_9ACTN</name>
<dbReference type="SUPFAM" id="SSF54001">
    <property type="entry name" value="Cysteine proteinases"/>
    <property type="match status" value="1"/>
</dbReference>
<dbReference type="OrthoDB" id="5177647at2"/>
<feature type="region of interest" description="Disordered" evidence="5">
    <location>
        <begin position="146"/>
        <end position="221"/>
    </location>
</feature>
<evidence type="ECO:0000256" key="1">
    <source>
        <dbReference type="ARBA" id="ARBA00007074"/>
    </source>
</evidence>
<comment type="similarity">
    <text evidence="1">Belongs to the peptidase C40 family.</text>
</comment>
<evidence type="ECO:0000313" key="9">
    <source>
        <dbReference type="Proteomes" id="UP000244900"/>
    </source>
</evidence>
<keyword evidence="3 8" id="KW-0378">Hydrolase</keyword>
<dbReference type="Gene3D" id="3.90.1720.10">
    <property type="entry name" value="endopeptidase domain like (from Nostoc punctiforme)"/>
    <property type="match status" value="1"/>
</dbReference>
<keyword evidence="4" id="KW-0788">Thiol protease</keyword>
<proteinExistence type="inferred from homology"/>
<dbReference type="Pfam" id="PF00877">
    <property type="entry name" value="NLPC_P60"/>
    <property type="match status" value="1"/>
</dbReference>
<dbReference type="InterPro" id="IPR000064">
    <property type="entry name" value="NLP_P60_dom"/>
</dbReference>
<evidence type="ECO:0000256" key="2">
    <source>
        <dbReference type="ARBA" id="ARBA00022670"/>
    </source>
</evidence>
<keyword evidence="2" id="KW-0645">Protease</keyword>
<dbReference type="KEGG" id="stir:DDW44_18435"/>
<evidence type="ECO:0000256" key="5">
    <source>
        <dbReference type="SAM" id="MobiDB-lite"/>
    </source>
</evidence>
<feature type="compositionally biased region" description="Basic and acidic residues" evidence="5">
    <location>
        <begin position="277"/>
        <end position="288"/>
    </location>
</feature>
<dbReference type="EMBL" id="CP029188">
    <property type="protein sequence ID" value="AWI33101.1"/>
    <property type="molecule type" value="Genomic_DNA"/>
</dbReference>
<evidence type="ECO:0000313" key="8">
    <source>
        <dbReference type="EMBL" id="AWI33101.1"/>
    </source>
</evidence>
<protein>
    <submittedName>
        <fullName evidence="8">Glycoside hydrolase</fullName>
    </submittedName>
</protein>
<dbReference type="PANTHER" id="PTHR47359:SF3">
    <property type="entry name" value="NLP_P60 DOMAIN-CONTAINING PROTEIN-RELATED"/>
    <property type="match status" value="1"/>
</dbReference>
<evidence type="ECO:0000256" key="4">
    <source>
        <dbReference type="ARBA" id="ARBA00022807"/>
    </source>
</evidence>
<accession>A0A2S1T392</accession>
<feature type="compositionally biased region" description="Gly residues" evidence="5">
    <location>
        <begin position="301"/>
        <end position="311"/>
    </location>
</feature>
<feature type="compositionally biased region" description="Basic and acidic residues" evidence="5">
    <location>
        <begin position="89"/>
        <end position="98"/>
    </location>
</feature>